<proteinExistence type="predicted"/>
<feature type="non-terminal residue" evidence="1">
    <location>
        <position position="1"/>
    </location>
</feature>
<dbReference type="Proteomes" id="UP000008367">
    <property type="component" value="Unassembled WGS sequence"/>
</dbReference>
<evidence type="ECO:0000313" key="1">
    <source>
        <dbReference type="EMBL" id="EKM31507.1"/>
    </source>
</evidence>
<gene>
    <name evidence="1" type="ORF">VCHENC02_2856B</name>
</gene>
<name>A0A454CYJ9_VIBHA</name>
<organism evidence="1 2">
    <name type="scientific">Vibrio harveyi</name>
    <name type="common">Beneckea harveyi</name>
    <dbReference type="NCBI Taxonomy" id="669"/>
    <lineage>
        <taxon>Bacteria</taxon>
        <taxon>Pseudomonadati</taxon>
        <taxon>Pseudomonadota</taxon>
        <taxon>Gammaproteobacteria</taxon>
        <taxon>Vibrionales</taxon>
        <taxon>Vibrionaceae</taxon>
        <taxon>Vibrio</taxon>
    </lineage>
</organism>
<reference evidence="1 2" key="1">
    <citation type="submission" date="2012-10" db="EMBL/GenBank/DDBJ databases">
        <title>Genome sequence of Vibrio Cholerae HENC-02.</title>
        <authorList>
            <person name="Eppinger M."/>
            <person name="Hasan N.A."/>
            <person name="Sengamalay N."/>
            <person name="Hine E."/>
            <person name="Su Q."/>
            <person name="Daugherty S.C."/>
            <person name="Young S."/>
            <person name="Sadzewicz L."/>
            <person name="Tallon L."/>
            <person name="Cebula T.A."/>
            <person name="Ravel J."/>
            <person name="Colwell R.R."/>
        </authorList>
    </citation>
    <scope>NUCLEOTIDE SEQUENCE [LARGE SCALE GENOMIC DNA]</scope>
    <source>
        <strain evidence="1 2">HENC-02</strain>
    </source>
</reference>
<dbReference type="EMBL" id="AJSR01001157">
    <property type="protein sequence ID" value="EKM31507.1"/>
    <property type="molecule type" value="Genomic_DNA"/>
</dbReference>
<accession>A0A454CYJ9</accession>
<evidence type="ECO:0000313" key="2">
    <source>
        <dbReference type="Proteomes" id="UP000008367"/>
    </source>
</evidence>
<comment type="caution">
    <text evidence="1">The sequence shown here is derived from an EMBL/GenBank/DDBJ whole genome shotgun (WGS) entry which is preliminary data.</text>
</comment>
<protein>
    <submittedName>
        <fullName evidence="1">AcrB/AcrD/AcrF family protein</fullName>
    </submittedName>
</protein>
<sequence length="14" mass="1652">STLRWSPFCPSKDQ</sequence>